<proteinExistence type="predicted"/>
<sequence length="430" mass="45112">MLYLFLVALLPYTWAAVALNMCSTTNLGWQQSTSEYMSNGLCKTTCSNAGFAVAITQNHNCWCSNNVPADTVSLNRCDTGCPGYSDEENCGGNGVYGYVILLEPSSTVGALLLLTLLLTSTSSPSSTQTSTSEDASEDTSDSTEDPTSTQPTTSARPNTTSTSNSPTTPSTPPTTSSTTPTTSSTTTTSSSLLSLSSLSSQSNSSLSSSSTESPSSVVITSVRATTVVSVTTVNGSASQLVSTRFVTEVAPTSGSSLLVQLKSGSSFFDSKGKVAGTFTAVGVVVVAALSGILYCCCFGAGRHSDDYSDEENQYSSDELSLANDKPVRGLKPSLRESVLNRNNLSKSILSLFNVGAGTGGASVSRSALKKRLNPKGSTNDLSGPMFPILEFDHRLDPATMFQTNNESKMSLADEQDYSRRILHIANPEEH</sequence>
<feature type="chain" id="PRO_5013335454" evidence="3">
    <location>
        <begin position="16"/>
        <end position="430"/>
    </location>
</feature>
<keyword evidence="2" id="KW-0812">Transmembrane</keyword>
<feature type="compositionally biased region" description="Acidic residues" evidence="1">
    <location>
        <begin position="134"/>
        <end position="144"/>
    </location>
</feature>
<dbReference type="AlphaFoldDB" id="A0A1L0G7L4"/>
<keyword evidence="3" id="KW-0732">Signal</keyword>
<reference evidence="5 6" key="1">
    <citation type="submission" date="2016-10" db="EMBL/GenBank/DDBJ databases">
        <authorList>
            <person name="de Groot N.N."/>
        </authorList>
    </citation>
    <scope>NUCLEOTIDE SEQUENCE [LARGE SCALE GENOMIC DNA]</scope>
    <source>
        <strain evidence="5 6">CBS 141442</strain>
    </source>
</reference>
<feature type="signal peptide" evidence="3">
    <location>
        <begin position="1"/>
        <end position="15"/>
    </location>
</feature>
<dbReference type="Proteomes" id="UP000182334">
    <property type="component" value="Chromosome III"/>
</dbReference>
<keyword evidence="2" id="KW-0472">Membrane</keyword>
<protein>
    <submittedName>
        <fullName evidence="5">CIC11C00000001346</fullName>
    </submittedName>
</protein>
<accession>A0A1L0G7L4</accession>
<dbReference type="EMBL" id="LT635758">
    <property type="protein sequence ID" value="SGZ52509.1"/>
    <property type="molecule type" value="Genomic_DNA"/>
</dbReference>
<evidence type="ECO:0000256" key="1">
    <source>
        <dbReference type="SAM" id="MobiDB-lite"/>
    </source>
</evidence>
<keyword evidence="2" id="KW-1133">Transmembrane helix</keyword>
<name>A0A1L0G7L4_9ASCO</name>
<dbReference type="SMART" id="SM00321">
    <property type="entry name" value="WSC"/>
    <property type="match status" value="1"/>
</dbReference>
<evidence type="ECO:0000313" key="6">
    <source>
        <dbReference type="Proteomes" id="UP000182334"/>
    </source>
</evidence>
<evidence type="ECO:0000313" key="5">
    <source>
        <dbReference type="EMBL" id="SGZ52509.1"/>
    </source>
</evidence>
<feature type="compositionally biased region" description="Low complexity" evidence="1">
    <location>
        <begin position="122"/>
        <end position="133"/>
    </location>
</feature>
<dbReference type="Pfam" id="PF01822">
    <property type="entry name" value="WSC"/>
    <property type="match status" value="1"/>
</dbReference>
<evidence type="ECO:0000256" key="3">
    <source>
        <dbReference type="SAM" id="SignalP"/>
    </source>
</evidence>
<dbReference type="InterPro" id="IPR002889">
    <property type="entry name" value="WSC_carb-bd"/>
</dbReference>
<feature type="transmembrane region" description="Helical" evidence="2">
    <location>
        <begin position="274"/>
        <end position="294"/>
    </location>
</feature>
<dbReference type="PROSITE" id="PS51212">
    <property type="entry name" value="WSC"/>
    <property type="match status" value="1"/>
</dbReference>
<feature type="compositionally biased region" description="Low complexity" evidence="1">
    <location>
        <begin position="145"/>
        <end position="190"/>
    </location>
</feature>
<evidence type="ECO:0000259" key="4">
    <source>
        <dbReference type="PROSITE" id="PS51212"/>
    </source>
</evidence>
<dbReference type="STRING" id="45354.A0A1L0G7L4"/>
<feature type="domain" description="WSC" evidence="4">
    <location>
        <begin position="16"/>
        <end position="102"/>
    </location>
</feature>
<evidence type="ECO:0000256" key="2">
    <source>
        <dbReference type="SAM" id="Phobius"/>
    </source>
</evidence>
<keyword evidence="6" id="KW-1185">Reference proteome</keyword>
<feature type="region of interest" description="Disordered" evidence="1">
    <location>
        <begin position="122"/>
        <end position="190"/>
    </location>
</feature>
<dbReference type="OrthoDB" id="2537459at2759"/>
<gene>
    <name evidence="5" type="ORF">SAMEA4029010_CIC11G00000001346</name>
</gene>
<organism evidence="5 6">
    <name type="scientific">Sungouiella intermedia</name>
    <dbReference type="NCBI Taxonomy" id="45354"/>
    <lineage>
        <taxon>Eukaryota</taxon>
        <taxon>Fungi</taxon>
        <taxon>Dikarya</taxon>
        <taxon>Ascomycota</taxon>
        <taxon>Saccharomycotina</taxon>
        <taxon>Pichiomycetes</taxon>
        <taxon>Metschnikowiaceae</taxon>
        <taxon>Sungouiella</taxon>
    </lineage>
</organism>